<sequence>MFPLKLNLNIPLNSLSNKELNILQYIHDNEDRISIMSIQTFAKEINYSTSTVLRFCRKLGFSGFPELKFFLRRQEEESSKNVTNYSVQSIKKSIITDLEGTTSLMNTEDLFQIAKLLSSNTPVYIHSPAGLTDISVDYLESMLFISGCQNIYKSPAAKMTHHYIQTLDKGNIFIFISSSGKFESTLNLAKEAKLHGMIVISISSIENNDLAEISNYNIRFFSKKTENEGADSTSRFCTFFVLSVFIEFFNEYKKGIDHEIIS</sequence>
<evidence type="ECO:0000313" key="2">
    <source>
        <dbReference type="EMBL" id="MSS57210.1"/>
    </source>
</evidence>
<gene>
    <name evidence="2" type="ORF">FYJ55_10175</name>
</gene>
<dbReference type="InterPro" id="IPR000281">
    <property type="entry name" value="HTH_RpiR"/>
</dbReference>
<dbReference type="EMBL" id="VUMR01000087">
    <property type="protein sequence ID" value="MSS57210.1"/>
    <property type="molecule type" value="Genomic_DNA"/>
</dbReference>
<dbReference type="Pfam" id="PF01418">
    <property type="entry name" value="HTH_6"/>
    <property type="match status" value="1"/>
</dbReference>
<dbReference type="Pfam" id="PF01380">
    <property type="entry name" value="SIS"/>
    <property type="match status" value="1"/>
</dbReference>
<dbReference type="Gene3D" id="3.40.50.10490">
    <property type="entry name" value="Glucose-6-phosphate isomerase like protein, domain 1"/>
    <property type="match status" value="1"/>
</dbReference>
<evidence type="ECO:0000313" key="3">
    <source>
        <dbReference type="Proteomes" id="UP000434241"/>
    </source>
</evidence>
<dbReference type="InterPro" id="IPR009057">
    <property type="entry name" value="Homeodomain-like_sf"/>
</dbReference>
<dbReference type="InterPro" id="IPR036388">
    <property type="entry name" value="WH-like_DNA-bd_sf"/>
</dbReference>
<protein>
    <submittedName>
        <fullName evidence="2">MurR/RpiR family transcriptional regulator</fullName>
    </submittedName>
</protein>
<name>A0A6N7V4V5_9FIRM</name>
<dbReference type="GO" id="GO:1901135">
    <property type="term" value="P:carbohydrate derivative metabolic process"/>
    <property type="evidence" value="ECO:0007669"/>
    <property type="project" value="InterPro"/>
</dbReference>
<dbReference type="PANTHER" id="PTHR30514">
    <property type="entry name" value="GLUCOKINASE"/>
    <property type="match status" value="1"/>
</dbReference>
<dbReference type="InterPro" id="IPR047640">
    <property type="entry name" value="RpiR-like"/>
</dbReference>
<accession>A0A6N7V4V5</accession>
<dbReference type="SUPFAM" id="SSF46689">
    <property type="entry name" value="Homeodomain-like"/>
    <property type="match status" value="1"/>
</dbReference>
<organism evidence="2 3">
    <name type="scientific">Holdemanella porci</name>
    <dbReference type="NCBI Taxonomy" id="2652276"/>
    <lineage>
        <taxon>Bacteria</taxon>
        <taxon>Bacillati</taxon>
        <taxon>Bacillota</taxon>
        <taxon>Erysipelotrichia</taxon>
        <taxon>Erysipelotrichales</taxon>
        <taxon>Erysipelotrichaceae</taxon>
        <taxon>Holdemanella</taxon>
    </lineage>
</organism>
<dbReference type="InterPro" id="IPR001347">
    <property type="entry name" value="SIS_dom"/>
</dbReference>
<reference evidence="2 3" key="1">
    <citation type="submission" date="2019-08" db="EMBL/GenBank/DDBJ databases">
        <title>In-depth cultivation of the pig gut microbiome towards novel bacterial diversity and tailored functional studies.</title>
        <authorList>
            <person name="Wylensek D."/>
            <person name="Hitch T.C.A."/>
            <person name="Clavel T."/>
        </authorList>
    </citation>
    <scope>NUCLEOTIDE SEQUENCE [LARGE SCALE GENOMIC DNA]</scope>
    <source>
        <strain evidence="2 3">LKV-472-APC-3</strain>
    </source>
</reference>
<dbReference type="PROSITE" id="PS51071">
    <property type="entry name" value="HTH_RPIR"/>
    <property type="match status" value="1"/>
</dbReference>
<dbReference type="GO" id="GO:0003700">
    <property type="term" value="F:DNA-binding transcription factor activity"/>
    <property type="evidence" value="ECO:0007669"/>
    <property type="project" value="InterPro"/>
</dbReference>
<dbReference type="Proteomes" id="UP000434241">
    <property type="component" value="Unassembled WGS sequence"/>
</dbReference>
<proteinExistence type="predicted"/>
<dbReference type="PANTHER" id="PTHR30514:SF21">
    <property type="entry name" value="RPIR-FAMILY TRANSCRIPTIONAL REGULATOR"/>
    <property type="match status" value="1"/>
</dbReference>
<evidence type="ECO:0000259" key="1">
    <source>
        <dbReference type="PROSITE" id="PS51071"/>
    </source>
</evidence>
<feature type="domain" description="HTH rpiR-type" evidence="1">
    <location>
        <begin position="2"/>
        <end position="78"/>
    </location>
</feature>
<dbReference type="GO" id="GO:0003677">
    <property type="term" value="F:DNA binding"/>
    <property type="evidence" value="ECO:0007669"/>
    <property type="project" value="InterPro"/>
</dbReference>
<dbReference type="AlphaFoldDB" id="A0A6N7V4V5"/>
<dbReference type="GO" id="GO:0097367">
    <property type="term" value="F:carbohydrate derivative binding"/>
    <property type="evidence" value="ECO:0007669"/>
    <property type="project" value="InterPro"/>
</dbReference>
<dbReference type="SUPFAM" id="SSF53697">
    <property type="entry name" value="SIS domain"/>
    <property type="match status" value="1"/>
</dbReference>
<comment type="caution">
    <text evidence="2">The sequence shown here is derived from an EMBL/GenBank/DDBJ whole genome shotgun (WGS) entry which is preliminary data.</text>
</comment>
<keyword evidence="3" id="KW-1185">Reference proteome</keyword>
<dbReference type="InterPro" id="IPR046348">
    <property type="entry name" value="SIS_dom_sf"/>
</dbReference>
<dbReference type="Gene3D" id="1.10.10.10">
    <property type="entry name" value="Winged helix-like DNA-binding domain superfamily/Winged helix DNA-binding domain"/>
    <property type="match status" value="1"/>
</dbReference>